<gene>
    <name evidence="3" type="ORF">EG346_05660</name>
</gene>
<dbReference type="InterPro" id="IPR000794">
    <property type="entry name" value="Beta-ketoacyl_synthase"/>
</dbReference>
<dbReference type="AlphaFoldDB" id="A0A3G6M1V7"/>
<feature type="domain" description="Beta-ketoacyl synthase-like N-terminal" evidence="2">
    <location>
        <begin position="4"/>
        <end position="237"/>
    </location>
</feature>
<dbReference type="EMBL" id="CP033920">
    <property type="protein sequence ID" value="AZA47706.1"/>
    <property type="molecule type" value="Genomic_DNA"/>
</dbReference>
<accession>A0A3G6M1V7</accession>
<reference evidence="4" key="1">
    <citation type="submission" date="2018-11" db="EMBL/GenBank/DDBJ databases">
        <title>Proposal to divide the Flavobacteriaceae and reorganize its genera based on Amino Acid Identity values calculated from whole genome sequences.</title>
        <authorList>
            <person name="Nicholson A.C."/>
            <person name="Gulvik C.A."/>
            <person name="Whitney A.M."/>
            <person name="Humrighouse B.W."/>
            <person name="Bell M."/>
            <person name="Holmes B."/>
            <person name="Steigerwalt A.G."/>
            <person name="Villarma A."/>
            <person name="Sheth M."/>
            <person name="Batra D."/>
            <person name="Pryor J."/>
            <person name="Bernardet J.-F."/>
            <person name="Hugo C."/>
            <person name="Kampfer P."/>
            <person name="Newman J."/>
            <person name="McQuiston J.R."/>
        </authorList>
    </citation>
    <scope>NUCLEOTIDE SEQUENCE [LARGE SCALE GENOMIC DNA]</scope>
    <source>
        <strain evidence="4">G0188</strain>
    </source>
</reference>
<dbReference type="KEGG" id="ccau:EG346_05660"/>
<evidence type="ECO:0000259" key="2">
    <source>
        <dbReference type="Pfam" id="PF00109"/>
    </source>
</evidence>
<evidence type="ECO:0000256" key="1">
    <source>
        <dbReference type="ARBA" id="ARBA00022679"/>
    </source>
</evidence>
<dbReference type="PANTHER" id="PTHR11712:SF336">
    <property type="entry name" value="3-OXOACYL-[ACYL-CARRIER-PROTEIN] SYNTHASE, MITOCHONDRIAL"/>
    <property type="match status" value="1"/>
</dbReference>
<dbReference type="SUPFAM" id="SSF53901">
    <property type="entry name" value="Thiolase-like"/>
    <property type="match status" value="2"/>
</dbReference>
<dbReference type="Proteomes" id="UP000273270">
    <property type="component" value="Chromosome"/>
</dbReference>
<keyword evidence="1" id="KW-0808">Transferase</keyword>
<dbReference type="GO" id="GO:0006633">
    <property type="term" value="P:fatty acid biosynthetic process"/>
    <property type="evidence" value="ECO:0007669"/>
    <property type="project" value="TreeGrafter"/>
</dbReference>
<dbReference type="Pfam" id="PF00109">
    <property type="entry name" value="ketoacyl-synt"/>
    <property type="match status" value="1"/>
</dbReference>
<sequence>MLEKRIVFTGWGAVTPKGLENQDFAESISKRAFSFSSDHSWTKYDIGDIYFGQIPAIDISKYLPMKAPFPNQLSSIAMKACINALHDANLYESDLLDNTGLIITNTLGPSAEIQNFLTTLFTKGPDRLSPFNFSKATSNSVLGDVSRAFKIKGPSSFVYGEESVVYGIDLIRNGHCDIVICGGVDEIKELTLFNLEKKKKAVEATGASMQEDMMNADNKNIFSESAGFVVIETLESALKRNAKIYGEIIDYHSYMDSTSSYTIFERDAEELRFNVEKILQNNEIKKEASINILGTSCLPWQIKKYEFMALKPLPYKFNYSNIKLLLGEGLSGFSNLNVIAPFVTEPYKPSEYVSIEDIPHNISLGVTPDHENSFTLVHNYSLGGNNTVLLLKKYQ</sequence>
<evidence type="ECO:0000313" key="4">
    <source>
        <dbReference type="Proteomes" id="UP000273270"/>
    </source>
</evidence>
<organism evidence="3 4">
    <name type="scientific">Chryseobacterium carnipullorum</name>
    <dbReference type="NCBI Taxonomy" id="1124835"/>
    <lineage>
        <taxon>Bacteria</taxon>
        <taxon>Pseudomonadati</taxon>
        <taxon>Bacteroidota</taxon>
        <taxon>Flavobacteriia</taxon>
        <taxon>Flavobacteriales</taxon>
        <taxon>Weeksellaceae</taxon>
        <taxon>Chryseobacterium group</taxon>
        <taxon>Chryseobacterium</taxon>
    </lineage>
</organism>
<dbReference type="GO" id="GO:0004315">
    <property type="term" value="F:3-oxoacyl-[acyl-carrier-protein] synthase activity"/>
    <property type="evidence" value="ECO:0007669"/>
    <property type="project" value="TreeGrafter"/>
</dbReference>
<protein>
    <recommendedName>
        <fullName evidence="2">Beta-ketoacyl synthase-like N-terminal domain-containing protein</fullName>
    </recommendedName>
</protein>
<dbReference type="InterPro" id="IPR014030">
    <property type="entry name" value="Ketoacyl_synth_N"/>
</dbReference>
<dbReference type="OrthoDB" id="621666at2"/>
<keyword evidence="4" id="KW-1185">Reference proteome</keyword>
<dbReference type="Gene3D" id="3.40.47.10">
    <property type="match status" value="1"/>
</dbReference>
<evidence type="ECO:0000313" key="3">
    <source>
        <dbReference type="EMBL" id="AZA47706.1"/>
    </source>
</evidence>
<proteinExistence type="predicted"/>
<name>A0A3G6M1V7_CHRCU</name>
<dbReference type="InterPro" id="IPR016039">
    <property type="entry name" value="Thiolase-like"/>
</dbReference>
<dbReference type="PANTHER" id="PTHR11712">
    <property type="entry name" value="POLYKETIDE SYNTHASE-RELATED"/>
    <property type="match status" value="1"/>
</dbReference>